<name>A0ABU1AIA0_9BACT</name>
<sequence length="296" mass="32953">MPRKISFINYKGGVGKTSLVVNIAASLAQAGKRVLLVDLDAQSNSSIWLMRLERWNPLNTADSGHLYSIFEPGVCRLRDCIEKDVIRGKEGEALLPGLDIVPTTFTLVDLEHDYESSDGRPAFAIFQEQLAEVEDDYDFILFDCPPNVLYAAQCGVFCSSEIYVPSNPDALSLIGFTLLVGKLQEFHHLCASFRVAGMQPQAQVRGVIFNSIKSNVDIDVPKMRMQFRINQFKNQGRVARDCRIFNANVRDAIVVRRAVTLGLPVALVGNVKQEESVRDDYTVVTQELLNIPTTSI</sequence>
<evidence type="ECO:0000313" key="3">
    <source>
        <dbReference type="Proteomes" id="UP001243717"/>
    </source>
</evidence>
<evidence type="ECO:0000313" key="2">
    <source>
        <dbReference type="EMBL" id="MDQ8194540.1"/>
    </source>
</evidence>
<dbReference type="PANTHER" id="PTHR13696:SF52">
    <property type="entry name" value="PARA FAMILY PROTEIN CT_582"/>
    <property type="match status" value="1"/>
</dbReference>
<reference evidence="2 3" key="1">
    <citation type="submission" date="2023-04" db="EMBL/GenBank/DDBJ databases">
        <title>A novel bacteria isolated from coastal sediment.</title>
        <authorList>
            <person name="Liu X.-J."/>
            <person name="Du Z.-J."/>
        </authorList>
    </citation>
    <scope>NUCLEOTIDE SEQUENCE [LARGE SCALE GENOMIC DNA]</scope>
    <source>
        <strain evidence="2 3">SDUM461004</strain>
    </source>
</reference>
<comment type="caution">
    <text evidence="2">The sequence shown here is derived from an EMBL/GenBank/DDBJ whole genome shotgun (WGS) entry which is preliminary data.</text>
</comment>
<dbReference type="CDD" id="cd02042">
    <property type="entry name" value="ParAB_family"/>
    <property type="match status" value="1"/>
</dbReference>
<proteinExistence type="predicted"/>
<dbReference type="Gene3D" id="3.40.50.300">
    <property type="entry name" value="P-loop containing nucleotide triphosphate hydrolases"/>
    <property type="match status" value="1"/>
</dbReference>
<accession>A0ABU1AIA0</accession>
<gene>
    <name evidence="2" type="ORF">QEH59_08890</name>
</gene>
<dbReference type="PANTHER" id="PTHR13696">
    <property type="entry name" value="P-LOOP CONTAINING NUCLEOSIDE TRIPHOSPHATE HYDROLASE"/>
    <property type="match status" value="1"/>
</dbReference>
<dbReference type="InterPro" id="IPR027417">
    <property type="entry name" value="P-loop_NTPase"/>
</dbReference>
<dbReference type="Proteomes" id="UP001243717">
    <property type="component" value="Unassembled WGS sequence"/>
</dbReference>
<organism evidence="2 3">
    <name type="scientific">Thalassobacterium sedimentorum</name>
    <dbReference type="NCBI Taxonomy" id="3041258"/>
    <lineage>
        <taxon>Bacteria</taxon>
        <taxon>Pseudomonadati</taxon>
        <taxon>Verrucomicrobiota</taxon>
        <taxon>Opitutia</taxon>
        <taxon>Puniceicoccales</taxon>
        <taxon>Coraliomargaritaceae</taxon>
        <taxon>Thalassobacterium</taxon>
    </lineage>
</organism>
<dbReference type="SUPFAM" id="SSF52540">
    <property type="entry name" value="P-loop containing nucleoside triphosphate hydrolases"/>
    <property type="match status" value="1"/>
</dbReference>
<feature type="domain" description="AAA" evidence="1">
    <location>
        <begin position="3"/>
        <end position="188"/>
    </location>
</feature>
<dbReference type="EMBL" id="JARXIC010000012">
    <property type="protein sequence ID" value="MDQ8194540.1"/>
    <property type="molecule type" value="Genomic_DNA"/>
</dbReference>
<dbReference type="InterPro" id="IPR025669">
    <property type="entry name" value="AAA_dom"/>
</dbReference>
<dbReference type="RefSeq" id="WP_308985009.1">
    <property type="nucleotide sequence ID" value="NZ_JARXIC010000012.1"/>
</dbReference>
<dbReference type="Pfam" id="PF13614">
    <property type="entry name" value="AAA_31"/>
    <property type="match status" value="1"/>
</dbReference>
<dbReference type="InterPro" id="IPR050678">
    <property type="entry name" value="DNA_Partitioning_ATPase"/>
</dbReference>
<protein>
    <submittedName>
        <fullName evidence="2">AAA family ATPase</fullName>
    </submittedName>
</protein>
<keyword evidence="3" id="KW-1185">Reference proteome</keyword>
<evidence type="ECO:0000259" key="1">
    <source>
        <dbReference type="Pfam" id="PF13614"/>
    </source>
</evidence>